<gene>
    <name evidence="2" type="ORF">C6Y40_18940</name>
</gene>
<dbReference type="RefSeq" id="WP_105935968.1">
    <property type="nucleotide sequence ID" value="NZ_PVNP01000193.1"/>
</dbReference>
<sequence>MKKPLNVVSDALKKQTARTLSVVAMSSAMVACGGGGSDNPTPEPDTASFSLAISDAPVDQANAVVVYFNSVELIGPDGPITFDVRDENNDPQAIDLLNYQGEAFVTIVDATEIPIGTYTQLRLEVTADSYIEMDSGTFELKVPSNELKLDGIEALPGVEAAYTVEFDLRKSLVDPVGQPNTIFLKPRGVRLVANDSVGTLFGTVSPALIESAACAEKIDMNSGNAVYVYEGDTLDETLLGDDADEPANADEISPYTVANVNYNEESENYEFVAGYLPAGPYTVGFSCLALNDEPETDENAEVFSFQAVVETSVTATEQTTIDIQ</sequence>
<keyword evidence="3" id="KW-1185">Reference proteome</keyword>
<name>A0A2S9V6C2_9ALTE</name>
<evidence type="ECO:0000313" key="2">
    <source>
        <dbReference type="EMBL" id="PRO72000.1"/>
    </source>
</evidence>
<dbReference type="Pfam" id="PF14321">
    <property type="entry name" value="DUF4382"/>
    <property type="match status" value="1"/>
</dbReference>
<dbReference type="Proteomes" id="UP000238949">
    <property type="component" value="Unassembled WGS sequence"/>
</dbReference>
<reference evidence="3" key="1">
    <citation type="journal article" date="2020" name="Int. J. Syst. Evol. Microbiol.">
        <title>Alteromonas alba sp. nov., a marine bacterium isolated from the seawater of the West Pacific Ocean.</title>
        <authorList>
            <person name="Sun C."/>
            <person name="Wu Y.-H."/>
            <person name="Xamxidin M."/>
            <person name="Cheng H."/>
            <person name="Xu X.-W."/>
        </authorList>
    </citation>
    <scope>NUCLEOTIDE SEQUENCE [LARGE SCALE GENOMIC DNA]</scope>
    <source>
        <strain evidence="3">190</strain>
    </source>
</reference>
<protein>
    <recommendedName>
        <fullName evidence="1">DUF4382 domain-containing protein</fullName>
    </recommendedName>
</protein>
<comment type="caution">
    <text evidence="2">The sequence shown here is derived from an EMBL/GenBank/DDBJ whole genome shotgun (WGS) entry which is preliminary data.</text>
</comment>
<organism evidence="2 3">
    <name type="scientific">Alteromonas alba</name>
    <dbReference type="NCBI Taxonomy" id="2079529"/>
    <lineage>
        <taxon>Bacteria</taxon>
        <taxon>Pseudomonadati</taxon>
        <taxon>Pseudomonadota</taxon>
        <taxon>Gammaproteobacteria</taxon>
        <taxon>Alteromonadales</taxon>
        <taxon>Alteromonadaceae</taxon>
        <taxon>Alteromonas/Salinimonas group</taxon>
        <taxon>Alteromonas</taxon>
    </lineage>
</organism>
<dbReference type="InterPro" id="IPR025491">
    <property type="entry name" value="DUF4382"/>
</dbReference>
<dbReference type="EMBL" id="PVNP01000193">
    <property type="protein sequence ID" value="PRO72000.1"/>
    <property type="molecule type" value="Genomic_DNA"/>
</dbReference>
<proteinExistence type="predicted"/>
<accession>A0A2S9V6C2</accession>
<dbReference type="OrthoDB" id="7062064at2"/>
<dbReference type="AlphaFoldDB" id="A0A2S9V6C2"/>
<evidence type="ECO:0000313" key="3">
    <source>
        <dbReference type="Proteomes" id="UP000238949"/>
    </source>
</evidence>
<dbReference type="PROSITE" id="PS51257">
    <property type="entry name" value="PROKAR_LIPOPROTEIN"/>
    <property type="match status" value="1"/>
</dbReference>
<feature type="domain" description="DUF4382" evidence="1">
    <location>
        <begin position="46"/>
        <end position="186"/>
    </location>
</feature>
<evidence type="ECO:0000259" key="1">
    <source>
        <dbReference type="Pfam" id="PF14321"/>
    </source>
</evidence>